<comment type="caution">
    <text evidence="3">The sequence shown here is derived from an EMBL/GenBank/DDBJ whole genome shotgun (WGS) entry which is preliminary data.</text>
</comment>
<organism evidence="3 4">
    <name type="scientific">Streptomyces purpureus</name>
    <dbReference type="NCBI Taxonomy" id="1951"/>
    <lineage>
        <taxon>Bacteria</taxon>
        <taxon>Bacillati</taxon>
        <taxon>Actinomycetota</taxon>
        <taxon>Actinomycetes</taxon>
        <taxon>Kitasatosporales</taxon>
        <taxon>Streptomycetaceae</taxon>
        <taxon>Streptomyces</taxon>
    </lineage>
</organism>
<dbReference type="GO" id="GO:0015074">
    <property type="term" value="P:DNA integration"/>
    <property type="evidence" value="ECO:0007669"/>
    <property type="project" value="InterPro"/>
</dbReference>
<feature type="domain" description="Tyr recombinase" evidence="2">
    <location>
        <begin position="178"/>
        <end position="379"/>
    </location>
</feature>
<dbReference type="PROSITE" id="PS51898">
    <property type="entry name" value="TYR_RECOMBINASE"/>
    <property type="match status" value="1"/>
</dbReference>
<dbReference type="InterPro" id="IPR013762">
    <property type="entry name" value="Integrase-like_cat_sf"/>
</dbReference>
<sequence>MIHEFSGSLRPFRVVMPSGQRYWTVLDEDRLEPVPAADEFLRHVRFGRDQAESTTRTYAGAVALYLTWCRLTGRDWTTAAGRLGSFMFWLRHSLGDGGEVVAGPGSEPVRGPRRINTVLAGVREFLAHGTTLGTVPMFVLSQLYEIADTRDLPPEARGEGSGLRYFAKARHRAAEPDEPVGRATDEEVLALLRACRNARDRFIVLLLARAGLRRSEAVGLRREDIHFVLDASGLGCRIPGSHLHVVRRDNDNGAWAKSKRSRAIPVDFLLVQAYDQYAVERDACREARDSDFVLVNLFRQPLGAPMPPAALNDLFDRLSRRAGLPEGVHPHALRHGFASNAADAGAVLDEIADLLGHASPASSQVYLHPDPQRLRAAVERVGALAPRRNG</sequence>
<dbReference type="GO" id="GO:0006310">
    <property type="term" value="P:DNA recombination"/>
    <property type="evidence" value="ECO:0007669"/>
    <property type="project" value="UniProtKB-KW"/>
</dbReference>
<evidence type="ECO:0000256" key="1">
    <source>
        <dbReference type="ARBA" id="ARBA00023172"/>
    </source>
</evidence>
<dbReference type="Proteomes" id="UP000619486">
    <property type="component" value="Unassembled WGS sequence"/>
</dbReference>
<evidence type="ECO:0000313" key="4">
    <source>
        <dbReference type="Proteomes" id="UP000619486"/>
    </source>
</evidence>
<dbReference type="Gene3D" id="1.10.443.10">
    <property type="entry name" value="Intergrase catalytic core"/>
    <property type="match status" value="1"/>
</dbReference>
<evidence type="ECO:0000259" key="2">
    <source>
        <dbReference type="PROSITE" id="PS51898"/>
    </source>
</evidence>
<protein>
    <submittedName>
        <fullName evidence="3">Integrase</fullName>
    </submittedName>
</protein>
<dbReference type="PANTHER" id="PTHR30349">
    <property type="entry name" value="PHAGE INTEGRASE-RELATED"/>
    <property type="match status" value="1"/>
</dbReference>
<reference evidence="3" key="1">
    <citation type="journal article" date="2014" name="Int. J. Syst. Evol. Microbiol.">
        <title>Complete genome sequence of Corynebacterium casei LMG S-19264T (=DSM 44701T), isolated from a smear-ripened cheese.</title>
        <authorList>
            <consortium name="US DOE Joint Genome Institute (JGI-PGF)"/>
            <person name="Walter F."/>
            <person name="Albersmeier A."/>
            <person name="Kalinowski J."/>
            <person name="Ruckert C."/>
        </authorList>
    </citation>
    <scope>NUCLEOTIDE SEQUENCE</scope>
    <source>
        <strain evidence="3">JCM 3172</strain>
    </source>
</reference>
<dbReference type="InterPro" id="IPR050090">
    <property type="entry name" value="Tyrosine_recombinase_XerCD"/>
</dbReference>
<gene>
    <name evidence="3" type="ORF">GCM10014713_41090</name>
</gene>
<dbReference type="Pfam" id="PF00589">
    <property type="entry name" value="Phage_integrase"/>
    <property type="match status" value="1"/>
</dbReference>
<dbReference type="SUPFAM" id="SSF56349">
    <property type="entry name" value="DNA breaking-rejoining enzymes"/>
    <property type="match status" value="1"/>
</dbReference>
<keyword evidence="4" id="KW-1185">Reference proteome</keyword>
<dbReference type="AlphaFoldDB" id="A0A918LSJ3"/>
<evidence type="ECO:0000313" key="3">
    <source>
        <dbReference type="EMBL" id="GGT43080.1"/>
    </source>
</evidence>
<dbReference type="PANTHER" id="PTHR30349:SF64">
    <property type="entry name" value="PROPHAGE INTEGRASE INTD-RELATED"/>
    <property type="match status" value="1"/>
</dbReference>
<name>A0A918LSJ3_9ACTN</name>
<dbReference type="EMBL" id="BMQQ01000015">
    <property type="protein sequence ID" value="GGT43080.1"/>
    <property type="molecule type" value="Genomic_DNA"/>
</dbReference>
<dbReference type="InterPro" id="IPR002104">
    <property type="entry name" value="Integrase_catalytic"/>
</dbReference>
<accession>A0A918LSJ3</accession>
<dbReference type="GO" id="GO:0003677">
    <property type="term" value="F:DNA binding"/>
    <property type="evidence" value="ECO:0007669"/>
    <property type="project" value="InterPro"/>
</dbReference>
<reference evidence="3" key="2">
    <citation type="submission" date="2020-09" db="EMBL/GenBank/DDBJ databases">
        <authorList>
            <person name="Sun Q."/>
            <person name="Ohkuma M."/>
        </authorList>
    </citation>
    <scope>NUCLEOTIDE SEQUENCE</scope>
    <source>
        <strain evidence="3">JCM 3172</strain>
    </source>
</reference>
<dbReference type="InterPro" id="IPR011010">
    <property type="entry name" value="DNA_brk_join_enz"/>
</dbReference>
<keyword evidence="1" id="KW-0233">DNA recombination</keyword>
<proteinExistence type="predicted"/>